<sequence>MHVYPILKLQPFIIMFLNDSIQLNTVKKSIKEKCCKKHLEEGKKKIKTALIYQLNVFILILLHFLFYKNKNVN</sequence>
<dbReference type="AlphaFoldDB" id="A0A0X8G6W3"/>
<reference evidence="2 3" key="2">
    <citation type="journal article" date="2016" name="Int. J. Syst. Evol. Microbiol.">
        <title>Lutibacter profundi sp. nov., isolated from a deep-sea hydrothermal system on the Arctic Mid-Ocean Ridge and emended description of the genus Lutibacter.</title>
        <authorList>
            <person name="Le Moine Bauer S."/>
            <person name="Roalkvam I."/>
            <person name="Steen I.H."/>
            <person name="Dahle H."/>
        </authorList>
    </citation>
    <scope>NUCLEOTIDE SEQUENCE [LARGE SCALE GENOMIC DNA]</scope>
    <source>
        <strain evidence="2 3">LP1</strain>
    </source>
</reference>
<keyword evidence="3" id="KW-1185">Reference proteome</keyword>
<dbReference type="STRING" id="1622118.Lupro_07950"/>
<evidence type="ECO:0008006" key="4">
    <source>
        <dbReference type="Google" id="ProtNLM"/>
    </source>
</evidence>
<name>A0A0X8G6W3_9FLAO</name>
<keyword evidence="1" id="KW-1133">Transmembrane helix</keyword>
<dbReference type="KEGG" id="lut:Lupro_07950"/>
<proteinExistence type="predicted"/>
<organism evidence="2 3">
    <name type="scientific">Lutibacter profundi</name>
    <dbReference type="NCBI Taxonomy" id="1622118"/>
    <lineage>
        <taxon>Bacteria</taxon>
        <taxon>Pseudomonadati</taxon>
        <taxon>Bacteroidota</taxon>
        <taxon>Flavobacteriia</taxon>
        <taxon>Flavobacteriales</taxon>
        <taxon>Flavobacteriaceae</taxon>
        <taxon>Lutibacter</taxon>
    </lineage>
</organism>
<evidence type="ECO:0000256" key="1">
    <source>
        <dbReference type="SAM" id="Phobius"/>
    </source>
</evidence>
<keyword evidence="1" id="KW-0472">Membrane</keyword>
<accession>A0A0X8G6W3</accession>
<keyword evidence="1" id="KW-0812">Transmembrane</keyword>
<dbReference type="Proteomes" id="UP000059672">
    <property type="component" value="Chromosome"/>
</dbReference>
<protein>
    <recommendedName>
        <fullName evidence="4">Transmembrane protein</fullName>
    </recommendedName>
</protein>
<evidence type="ECO:0000313" key="3">
    <source>
        <dbReference type="Proteomes" id="UP000059672"/>
    </source>
</evidence>
<dbReference type="EMBL" id="CP013355">
    <property type="protein sequence ID" value="AMC11191.1"/>
    <property type="molecule type" value="Genomic_DNA"/>
</dbReference>
<reference evidence="3" key="1">
    <citation type="submission" date="2015-12" db="EMBL/GenBank/DDBJ databases">
        <title>Complete genome sequence of Lutibacter profundus strain LP1.</title>
        <authorList>
            <person name="Wissuwa J."/>
            <person name="Le Moine Bauer S."/>
            <person name="Stokke R."/>
            <person name="Dahle H."/>
            <person name="Steen I.H."/>
        </authorList>
    </citation>
    <scope>NUCLEOTIDE SEQUENCE [LARGE SCALE GENOMIC DNA]</scope>
    <source>
        <strain evidence="3">LP1</strain>
    </source>
</reference>
<feature type="transmembrane region" description="Helical" evidence="1">
    <location>
        <begin position="49"/>
        <end position="67"/>
    </location>
</feature>
<gene>
    <name evidence="2" type="ORF">Lupro_07950</name>
</gene>
<evidence type="ECO:0000313" key="2">
    <source>
        <dbReference type="EMBL" id="AMC11191.1"/>
    </source>
</evidence>